<protein>
    <submittedName>
        <fullName evidence="6">Extracellular solute-binding protein</fullName>
    </submittedName>
</protein>
<keyword evidence="1" id="KW-1003">Cell membrane</keyword>
<keyword evidence="5" id="KW-0449">Lipoprotein</keyword>
<organism evidence="6 7">
    <name type="scientific">Paenibacillus hemerocallicola</name>
    <dbReference type="NCBI Taxonomy" id="1172614"/>
    <lineage>
        <taxon>Bacteria</taxon>
        <taxon>Bacillati</taxon>
        <taxon>Bacillota</taxon>
        <taxon>Bacilli</taxon>
        <taxon>Bacillales</taxon>
        <taxon>Paenibacillaceae</taxon>
        <taxon>Paenibacillus</taxon>
    </lineage>
</organism>
<dbReference type="InterPro" id="IPR006059">
    <property type="entry name" value="SBP"/>
</dbReference>
<evidence type="ECO:0000313" key="6">
    <source>
        <dbReference type="EMBL" id="TNJ65504.1"/>
    </source>
</evidence>
<dbReference type="EMBL" id="VDCQ01000018">
    <property type="protein sequence ID" value="TNJ65504.1"/>
    <property type="molecule type" value="Genomic_DNA"/>
</dbReference>
<dbReference type="SUPFAM" id="SSF53850">
    <property type="entry name" value="Periplasmic binding protein-like II"/>
    <property type="match status" value="1"/>
</dbReference>
<keyword evidence="7" id="KW-1185">Reference proteome</keyword>
<evidence type="ECO:0000256" key="2">
    <source>
        <dbReference type="ARBA" id="ARBA00022729"/>
    </source>
</evidence>
<comment type="caution">
    <text evidence="6">The sequence shown here is derived from an EMBL/GenBank/DDBJ whole genome shotgun (WGS) entry which is preliminary data.</text>
</comment>
<keyword evidence="3" id="KW-0472">Membrane</keyword>
<evidence type="ECO:0000313" key="7">
    <source>
        <dbReference type="Proteomes" id="UP000307943"/>
    </source>
</evidence>
<dbReference type="InterPro" id="IPR050490">
    <property type="entry name" value="Bact_solute-bd_prot1"/>
</dbReference>
<evidence type="ECO:0000256" key="5">
    <source>
        <dbReference type="ARBA" id="ARBA00023288"/>
    </source>
</evidence>
<dbReference type="OrthoDB" id="9795467at2"/>
<evidence type="ECO:0000256" key="1">
    <source>
        <dbReference type="ARBA" id="ARBA00022475"/>
    </source>
</evidence>
<dbReference type="PANTHER" id="PTHR43649">
    <property type="entry name" value="ARABINOSE-BINDING PROTEIN-RELATED"/>
    <property type="match status" value="1"/>
</dbReference>
<proteinExistence type="predicted"/>
<dbReference type="Gene3D" id="3.40.190.10">
    <property type="entry name" value="Periplasmic binding protein-like II"/>
    <property type="match status" value="1"/>
</dbReference>
<sequence length="499" mass="55511">MGIRRLVGSLGVLRQYRHRRIRVARLAAALRFAGLAGMAEIRTIFNQGGITMLAKKMSGIALCLALAAAVTTACGRGDAAPQPNAGTEDAAREAAKKAAEGPAEIVFYTSNGDSEENFNRLYGDALRKKFPQYTIKYILSGAKGQSLETLLASKTRFDVFMQGPGFFESQAYPASIQYDMTALIKTHQLDLSRLDQASVEYVKQSSEGKAYFLPIQLEGMVLYYNKSLFDKFGVPYPTDGMTWEQMWDKAKLLTRKEGGVQYFGFGTNSSTIQGMNPLSIPLADPKTDTPTINKDERWKRFYDYFYEQPNKLPGYQDAIQAIKGFPTLDMFVKDQTVAIFAYQSGLINVWEEQLKALNWDIVALPPMPGQPGVGSMATPKLFGITSMAKDKDAAMIAIQYLLSDEHQKELARKGITPIVTTDAVKKELGKDSVYKDRNWNALMHYKFAPLALRPAYYSQLNAIYQKHFKAASLGQTDLNSALRAAEEESVKAIAEFKNK</sequence>
<keyword evidence="2" id="KW-0732">Signal</keyword>
<dbReference type="AlphaFoldDB" id="A0A5C4T8U5"/>
<accession>A0A5C4T8U5</accession>
<reference evidence="6 7" key="1">
    <citation type="submission" date="2019-05" db="EMBL/GenBank/DDBJ databases">
        <title>We sequenced the genome of Paenibacillus hemerocallicola KCTC 33185 for further insight into its adaptation and study the phylogeny of Paenibacillus.</title>
        <authorList>
            <person name="Narsing Rao M.P."/>
        </authorList>
    </citation>
    <scope>NUCLEOTIDE SEQUENCE [LARGE SCALE GENOMIC DNA]</scope>
    <source>
        <strain evidence="6 7">KCTC 33185</strain>
    </source>
</reference>
<dbReference type="Proteomes" id="UP000307943">
    <property type="component" value="Unassembled WGS sequence"/>
</dbReference>
<gene>
    <name evidence="6" type="ORF">FE784_14890</name>
</gene>
<keyword evidence="4" id="KW-0564">Palmitate</keyword>
<name>A0A5C4T8U5_9BACL</name>
<dbReference type="Pfam" id="PF13416">
    <property type="entry name" value="SBP_bac_8"/>
    <property type="match status" value="1"/>
</dbReference>
<dbReference type="PANTHER" id="PTHR43649:SF33">
    <property type="entry name" value="POLYGALACTURONAN_RHAMNOGALACTURONAN-BINDING PROTEIN YTCQ"/>
    <property type="match status" value="1"/>
</dbReference>
<evidence type="ECO:0000256" key="4">
    <source>
        <dbReference type="ARBA" id="ARBA00023139"/>
    </source>
</evidence>
<evidence type="ECO:0000256" key="3">
    <source>
        <dbReference type="ARBA" id="ARBA00023136"/>
    </source>
</evidence>